<dbReference type="EMBL" id="CP054051">
    <property type="protein sequence ID" value="QKJ26059.1"/>
    <property type="molecule type" value="Genomic_DNA"/>
</dbReference>
<evidence type="ECO:0000313" key="2">
    <source>
        <dbReference type="Proteomes" id="UP000509513"/>
    </source>
</evidence>
<evidence type="ECO:0000313" key="1">
    <source>
        <dbReference type="EMBL" id="QKJ26059.1"/>
    </source>
</evidence>
<sequence>MNLFLFTWNAFLYGRKVKILNDIEFNINTVSDPSSLFDDDVLAIVKNMEKEIEEHKKITK</sequence>
<accession>A0A5J6RLK9</accession>
<proteinExistence type="predicted"/>
<gene>
    <name evidence="1" type="ORF">ACBT_0064</name>
</gene>
<organism evidence="1 2">
    <name type="scientific">Aliarcobacter cibarius</name>
    <dbReference type="NCBI Taxonomy" id="255507"/>
    <lineage>
        <taxon>Bacteria</taxon>
        <taxon>Pseudomonadati</taxon>
        <taxon>Campylobacterota</taxon>
        <taxon>Epsilonproteobacteria</taxon>
        <taxon>Campylobacterales</taxon>
        <taxon>Arcobacteraceae</taxon>
        <taxon>Aliarcobacter</taxon>
    </lineage>
</organism>
<dbReference type="Proteomes" id="UP000509513">
    <property type="component" value="Chromosome"/>
</dbReference>
<name>A0A5J6RLK9_9BACT</name>
<protein>
    <submittedName>
        <fullName evidence="1">Uncharacterized protein</fullName>
    </submittedName>
</protein>
<dbReference type="KEGG" id="acib:ACBT_0064"/>
<reference evidence="1 2" key="1">
    <citation type="submission" date="2020-05" db="EMBL/GenBank/DDBJ databases">
        <title>Complete genome sequencing of Campylobacter and Arcobacter type strains.</title>
        <authorList>
            <person name="Miller W.G."/>
            <person name="Yee E."/>
        </authorList>
    </citation>
    <scope>NUCLEOTIDE SEQUENCE [LARGE SCALE GENOMIC DNA]</scope>
    <source>
        <strain evidence="1 2">LMG 21996</strain>
    </source>
</reference>
<dbReference type="AlphaFoldDB" id="A0A5J6RLK9"/>